<evidence type="ECO:0000256" key="1">
    <source>
        <dbReference type="SAM" id="MobiDB-lite"/>
    </source>
</evidence>
<sequence>MNGHCTEQQLIDYAFELASQARMHEIRAHLDSCEACRAKLDRLKSKFSSLDLLREEMGASEALIAGAVAAATQSRRPAILRLWARPWLGAVAAVVVVGVALLAVSTFGPSRKASPPVAEELFAREDLRQRSLDAPAAAKPEKFAAAGRVLSADAEAWQPQAKLADGALAKPSPTPSELRLPHTEVDEKPPFAPASAIELVVLPRRENVQLTIYNGADLTLVREQRRLTLKKGWNWLQFMWANTLIDPTSLSLEPAEHKDGVEVQQLVFPPRLRELGRWLIRSEIEGQVPFELTYMTSGLAWRAFYMGTLSLDERSMRLEGYVRVDNASGEDYEDAQTRLLVGQVHQLDEIRTLAQRRYAYGDPRAQGRIGGLGGAMDAGDRDDRLYFFQPMDTSRSLSEELLERKEIIKEGLSEYFLYTIEGTETIPNEWGKRLLSFETDNVPVTSLYKYDEERWGSEPIRFVSFANDAESAAGGLGETPLPDGAVRIYSQIDDEKHLAYIGGTETKYIPVGEKVELNLGPARLVKVEPVLIDVRIENHTFDSKGNVTGWDEVRTWKIEIANARTLPVEIEITRGFDTPQWELQLRSQTATYEKYDMARARFDLTVGPRSKEVLTYTVTTYHGAREQVLIQRQQNAQR</sequence>
<dbReference type="RefSeq" id="WP_349243785.1">
    <property type="nucleotide sequence ID" value="NZ_JASCXX010000004.1"/>
</dbReference>
<protein>
    <recommendedName>
        <fullName evidence="5">DUF4139 domain-containing protein</fullName>
    </recommendedName>
</protein>
<keyword evidence="4" id="KW-1185">Reference proteome</keyword>
<dbReference type="EMBL" id="JASCXX010000004">
    <property type="protein sequence ID" value="MDI6448380.1"/>
    <property type="molecule type" value="Genomic_DNA"/>
</dbReference>
<dbReference type="PANTHER" id="PTHR38075:SF1">
    <property type="entry name" value="DUF4139 DOMAIN-CONTAINING PROTEIN"/>
    <property type="match status" value="1"/>
</dbReference>
<reference evidence="3" key="1">
    <citation type="submission" date="2023-05" db="EMBL/GenBank/DDBJ databases">
        <title>Anaerotaeda fermentans gen. nov., sp. nov., a novel anaerobic planctomycete of the new family within the order Sedimentisphaerales isolated from Taman Peninsula, Russia.</title>
        <authorList>
            <person name="Khomyakova M.A."/>
            <person name="Merkel A.Y."/>
            <person name="Slobodkin A.I."/>
        </authorList>
    </citation>
    <scope>NUCLEOTIDE SEQUENCE</scope>
    <source>
        <strain evidence="3">M17dextr</strain>
    </source>
</reference>
<feature type="transmembrane region" description="Helical" evidence="2">
    <location>
        <begin position="82"/>
        <end position="104"/>
    </location>
</feature>
<accession>A0AAW6TS06</accession>
<keyword evidence="2" id="KW-1133">Transmembrane helix</keyword>
<evidence type="ECO:0008006" key="5">
    <source>
        <dbReference type="Google" id="ProtNLM"/>
    </source>
</evidence>
<keyword evidence="2" id="KW-0812">Transmembrane</keyword>
<feature type="region of interest" description="Disordered" evidence="1">
    <location>
        <begin position="164"/>
        <end position="187"/>
    </location>
</feature>
<proteinExistence type="predicted"/>
<evidence type="ECO:0000256" key="2">
    <source>
        <dbReference type="SAM" id="Phobius"/>
    </source>
</evidence>
<dbReference type="PANTHER" id="PTHR38075">
    <property type="entry name" value="DUF4139 DOMAIN-CONTAINING PROTEIN"/>
    <property type="match status" value="1"/>
</dbReference>
<gene>
    <name evidence="3" type="ORF">QJ522_04940</name>
</gene>
<name>A0AAW6TS06_9BACT</name>
<evidence type="ECO:0000313" key="3">
    <source>
        <dbReference type="EMBL" id="MDI6448380.1"/>
    </source>
</evidence>
<dbReference type="AlphaFoldDB" id="A0AAW6TS06"/>
<comment type="caution">
    <text evidence="3">The sequence shown here is derived from an EMBL/GenBank/DDBJ whole genome shotgun (WGS) entry which is preliminary data.</text>
</comment>
<dbReference type="Proteomes" id="UP001431776">
    <property type="component" value="Unassembled WGS sequence"/>
</dbReference>
<evidence type="ECO:0000313" key="4">
    <source>
        <dbReference type="Proteomes" id="UP001431776"/>
    </source>
</evidence>
<organism evidence="3 4">
    <name type="scientific">Anaerobaca lacustris</name>
    <dbReference type="NCBI Taxonomy" id="3044600"/>
    <lineage>
        <taxon>Bacteria</taxon>
        <taxon>Pseudomonadati</taxon>
        <taxon>Planctomycetota</taxon>
        <taxon>Phycisphaerae</taxon>
        <taxon>Sedimentisphaerales</taxon>
        <taxon>Anaerobacaceae</taxon>
        <taxon>Anaerobaca</taxon>
    </lineage>
</organism>
<keyword evidence="2" id="KW-0472">Membrane</keyword>